<keyword evidence="1" id="KW-0472">Membrane</keyword>
<dbReference type="HOGENOM" id="CLU_1244308_0_0_9"/>
<evidence type="ECO:0000313" key="3">
    <source>
        <dbReference type="Proteomes" id="UP000032633"/>
    </source>
</evidence>
<keyword evidence="1" id="KW-0812">Transmembrane</keyword>
<feature type="transmembrane region" description="Helical" evidence="1">
    <location>
        <begin position="43"/>
        <end position="62"/>
    </location>
</feature>
<reference evidence="3" key="2">
    <citation type="submission" date="2015-03" db="EMBL/GenBank/DDBJ databases">
        <title>Genome sequence of Paenibacillus beijingensis strain DSM 24997T.</title>
        <authorList>
            <person name="Kwak Y."/>
            <person name="Shin J.-H."/>
        </authorList>
    </citation>
    <scope>NUCLEOTIDE SEQUENCE [LARGE SCALE GENOMIC DNA]</scope>
    <source>
        <strain evidence="3">DSM 24997</strain>
    </source>
</reference>
<feature type="transmembrane region" description="Helical" evidence="1">
    <location>
        <begin position="181"/>
        <end position="203"/>
    </location>
</feature>
<reference evidence="2 3" key="1">
    <citation type="journal article" date="2015" name="J. Biotechnol.">
        <title>Complete genome sequence of Paenibacillus beijingensis 7188(T) (=DSM 24997(T)), a novel rhizobacterium from jujube garden soil.</title>
        <authorList>
            <person name="Kwak Y."/>
            <person name="Shin J.H."/>
        </authorList>
    </citation>
    <scope>NUCLEOTIDE SEQUENCE [LARGE SCALE GENOMIC DNA]</scope>
    <source>
        <strain evidence="2 3">DSM 24997</strain>
    </source>
</reference>
<dbReference type="EMBL" id="CP011058">
    <property type="protein sequence ID" value="AJY75368.1"/>
    <property type="molecule type" value="Genomic_DNA"/>
</dbReference>
<proteinExistence type="predicted"/>
<keyword evidence="3" id="KW-1185">Reference proteome</keyword>
<gene>
    <name evidence="2" type="ORF">VN24_13295</name>
</gene>
<evidence type="ECO:0000313" key="2">
    <source>
        <dbReference type="EMBL" id="AJY75368.1"/>
    </source>
</evidence>
<evidence type="ECO:0000256" key="1">
    <source>
        <dbReference type="SAM" id="Phobius"/>
    </source>
</evidence>
<dbReference type="Proteomes" id="UP000032633">
    <property type="component" value="Chromosome"/>
</dbReference>
<dbReference type="AlphaFoldDB" id="A0A0D5NKB1"/>
<organism evidence="2 3">
    <name type="scientific">Paenibacillus beijingensis</name>
    <dbReference type="NCBI Taxonomy" id="1126833"/>
    <lineage>
        <taxon>Bacteria</taxon>
        <taxon>Bacillati</taxon>
        <taxon>Bacillota</taxon>
        <taxon>Bacilli</taxon>
        <taxon>Bacillales</taxon>
        <taxon>Paenibacillaceae</taxon>
        <taxon>Paenibacillus</taxon>
    </lineage>
</organism>
<name>A0A0D5NKB1_9BACL</name>
<dbReference type="PATRIC" id="fig|1126833.4.peg.2900"/>
<dbReference type="KEGG" id="pbj:VN24_13295"/>
<accession>A0A0D5NKB1</accession>
<sequence>MFLLRKNLAYAYEVFLLRKNLAYAYEVFLLRKNLRRKKMLRKITHAALWLFLLFPTVLFAHADETATPTATKMDVNAGPYNLTVEFNEYPINALKSLEMKVTPEEDFEQLTAQYNLIPPSADGKQISGDLNPYPGLDGAWLLYVKGIPEPGHWTWEIEVNGPDGKGTAYIKDFEVTDPPGIPLWLGWLIGLIPLYGLVAFAGFEYRRVKRIAKSNSFAQKSL</sequence>
<keyword evidence="1" id="KW-1133">Transmembrane helix</keyword>
<protein>
    <submittedName>
        <fullName evidence="2">Uncharacterized protein</fullName>
    </submittedName>
</protein>